<feature type="domain" description="Peptidase M1 membrane alanine aminopeptidase" evidence="1">
    <location>
        <begin position="254"/>
        <end position="449"/>
    </location>
</feature>
<dbReference type="PANTHER" id="PTHR45726">
    <property type="entry name" value="LEUKOTRIENE A-4 HYDROLASE"/>
    <property type="match status" value="1"/>
</dbReference>
<dbReference type="GO" id="GO:0008237">
    <property type="term" value="F:metallopeptidase activity"/>
    <property type="evidence" value="ECO:0007669"/>
    <property type="project" value="InterPro"/>
</dbReference>
<dbReference type="InterPro" id="IPR014782">
    <property type="entry name" value="Peptidase_M1_dom"/>
</dbReference>
<dbReference type="AlphaFoldDB" id="A0A381YM08"/>
<dbReference type="InterPro" id="IPR027268">
    <property type="entry name" value="Peptidase_M4/M1_CTD_sf"/>
</dbReference>
<sequence>MAMPPDEPESFPKLTERNRLLGDLLPERTCYDVKHYLINMDIDVDKKYIKGFVDISASAEENFTSLQFDLARKMKLNGVYYLDQTLKTTRKKDAVFVEFPNVNKGDNFTFRIDYEGRPLEAKRPPWDGGFVWEKDKKGRPYVSVACEGDGAGLWWPLKDHIADEPDDGATMTFTVPEELFCVSNGRLLDISSDIKNKKKSYTWSVNNPINNYNISVQLGHYVSVQDTINRNGVTDTLNHYVLDYHEEVARNHFKQAKTVIRFFEKYFGDYQWWDDGYKLVEVSYLGMEHQSAVTYGNNWDNWRGTRSWTSKYYGIVDGLLFHETAHEWWGNSVTAIDPAHMWIHEGMAVYSEALFIEDQLGYNVMVDFLLDKRKGIKNKVPIVGPRNQNYWAFGDSYIKGAWIMHTLRHVIDNDETWFNILKSFAVDNAKGHVSTEDFLNYVIHNTGYNYQIIFYQYFYTHKPPTLEYYQDGTQFFYRWDAVSGFNMPIDINVNGLERRIVPTKDIQEIEISEFSVVHIRDWEFLMFLKENLNLSKRDAS</sequence>
<evidence type="ECO:0000313" key="2">
    <source>
        <dbReference type="EMBL" id="SVA77621.1"/>
    </source>
</evidence>
<dbReference type="EMBL" id="UINC01018472">
    <property type="protein sequence ID" value="SVA77621.1"/>
    <property type="molecule type" value="Genomic_DNA"/>
</dbReference>
<dbReference type="PANTHER" id="PTHR45726:SF3">
    <property type="entry name" value="LEUKOTRIENE A-4 HYDROLASE"/>
    <property type="match status" value="1"/>
</dbReference>
<dbReference type="CDD" id="cd09603">
    <property type="entry name" value="M1_APN_like"/>
    <property type="match status" value="1"/>
</dbReference>
<name>A0A381YM08_9ZZZZ</name>
<dbReference type="Gene3D" id="2.60.40.1730">
    <property type="entry name" value="tricorn interacting facor f3 domain"/>
    <property type="match status" value="1"/>
</dbReference>
<dbReference type="GO" id="GO:0008270">
    <property type="term" value="F:zinc ion binding"/>
    <property type="evidence" value="ECO:0007669"/>
    <property type="project" value="InterPro"/>
</dbReference>
<dbReference type="SUPFAM" id="SSF55486">
    <property type="entry name" value="Metalloproteases ('zincins'), catalytic domain"/>
    <property type="match status" value="1"/>
</dbReference>
<dbReference type="InterPro" id="IPR034015">
    <property type="entry name" value="M1_LTA4H"/>
</dbReference>
<reference evidence="2" key="1">
    <citation type="submission" date="2018-05" db="EMBL/GenBank/DDBJ databases">
        <authorList>
            <person name="Lanie J.A."/>
            <person name="Ng W.-L."/>
            <person name="Kazmierczak K.M."/>
            <person name="Andrzejewski T.M."/>
            <person name="Davidsen T.M."/>
            <person name="Wayne K.J."/>
            <person name="Tettelin H."/>
            <person name="Glass J.I."/>
            <person name="Rusch D."/>
            <person name="Podicherti R."/>
            <person name="Tsui H.-C.T."/>
            <person name="Winkler M.E."/>
        </authorList>
    </citation>
    <scope>NUCLEOTIDE SEQUENCE</scope>
</reference>
<evidence type="ECO:0000259" key="1">
    <source>
        <dbReference type="Pfam" id="PF01433"/>
    </source>
</evidence>
<proteinExistence type="predicted"/>
<dbReference type="Pfam" id="PF01433">
    <property type="entry name" value="Peptidase_M1"/>
    <property type="match status" value="1"/>
</dbReference>
<dbReference type="SUPFAM" id="SSF63737">
    <property type="entry name" value="Leukotriene A4 hydrolase N-terminal domain"/>
    <property type="match status" value="1"/>
</dbReference>
<gene>
    <name evidence="2" type="ORF">METZ01_LOCUS130475</name>
</gene>
<accession>A0A381YM08</accession>
<protein>
    <recommendedName>
        <fullName evidence="1">Peptidase M1 membrane alanine aminopeptidase domain-containing protein</fullName>
    </recommendedName>
</protein>
<organism evidence="2">
    <name type="scientific">marine metagenome</name>
    <dbReference type="NCBI Taxonomy" id="408172"/>
    <lineage>
        <taxon>unclassified sequences</taxon>
        <taxon>metagenomes</taxon>
        <taxon>ecological metagenomes</taxon>
    </lineage>
</organism>
<dbReference type="InterPro" id="IPR042097">
    <property type="entry name" value="Aminopeptidase_N-like_N_sf"/>
</dbReference>
<dbReference type="Gene3D" id="1.10.390.10">
    <property type="entry name" value="Neutral Protease Domain 2"/>
    <property type="match status" value="1"/>
</dbReference>